<comment type="subcellular location">
    <subcellularLocation>
        <location evidence="1">Nucleus</location>
    </subcellularLocation>
</comment>
<dbReference type="InterPro" id="IPR021858">
    <property type="entry name" value="Fun_TF"/>
</dbReference>
<dbReference type="PANTHER" id="PTHR37534">
    <property type="entry name" value="TRANSCRIPTIONAL ACTIVATOR PROTEIN UGA3"/>
    <property type="match status" value="1"/>
</dbReference>
<dbReference type="GO" id="GO:0045944">
    <property type="term" value="P:positive regulation of transcription by RNA polymerase II"/>
    <property type="evidence" value="ECO:0007669"/>
    <property type="project" value="TreeGrafter"/>
</dbReference>
<dbReference type="GO" id="GO:0005634">
    <property type="term" value="C:nucleus"/>
    <property type="evidence" value="ECO:0007669"/>
    <property type="project" value="UniProtKB-SubCell"/>
</dbReference>
<dbReference type="CDD" id="cd12148">
    <property type="entry name" value="fungal_TF_MHR"/>
    <property type="match status" value="1"/>
</dbReference>
<evidence type="ECO:0000256" key="3">
    <source>
        <dbReference type="SAM" id="MobiDB-lite"/>
    </source>
</evidence>
<evidence type="ECO:0000256" key="1">
    <source>
        <dbReference type="ARBA" id="ARBA00004123"/>
    </source>
</evidence>
<organism evidence="4 5">
    <name type="scientific">Letharia lupina</name>
    <dbReference type="NCBI Taxonomy" id="560253"/>
    <lineage>
        <taxon>Eukaryota</taxon>
        <taxon>Fungi</taxon>
        <taxon>Dikarya</taxon>
        <taxon>Ascomycota</taxon>
        <taxon>Pezizomycotina</taxon>
        <taxon>Lecanoromycetes</taxon>
        <taxon>OSLEUM clade</taxon>
        <taxon>Lecanoromycetidae</taxon>
        <taxon>Lecanorales</taxon>
        <taxon>Lecanorineae</taxon>
        <taxon>Parmeliaceae</taxon>
        <taxon>Letharia</taxon>
    </lineage>
</organism>
<sequence>MPPREYDAKQFLCSAPAAGTEEVEFVNENEAVVSAYGADDIDGRSSLFHVASPRGDQHRRGENLPPDQRADAPKCPTYEEYSNAGQTEFVSFEEPSKGAVLLEPSLTARFDEPDELQQRVSTQLEQKHREKSPELKFPTFQKITNFDTFRPRPRSHFSSDAMSVWPLRSIEESRLLQHFIQNLAPWFDVGDSKRHFTKVAPSMGAYSPLLMNAILAVSALHLSRVSDLDTYEAVRYHDRCLGLMVPLLNDPDRVKDDNLLMTTVILHLYEDINIGADSVRHIMATSAFLPACGGRLSTQLRRAVFWLHLRNEIYVACSHQRTVQADLENCTFESLDTSLDNDLWLHRALWICAQTLQWAYGDDPTPAKWRELCQLIDEWSDKRPSSFDPLFFKPRDPSHNLWFPEATFATDEHVVAAHFLYLAKLLLTAHDPNIPRIGPQMKSALAEMNETALSYVRMLCGIALCNSFVPARFTASLAIIMCGSWFTHRPEQEVLIDFMQGTEQCSGWPRKQAQKALIEDWIYRVSQTSSRLSGDIVRRARFGDQTGGTKNGVHNLLHELQGLILSSASVRNDNRAPSRLSHVSRNTVENAKQYPRTTATRQHLQKHSKDLTCRLATQKVKSTVADLQVITLSEGSFVLATPLAAPGLNAEGLSRRGNGAKIPCGNAPNIIAGNPVTAADIVVPSQDEGPPLATTDPSGYFPYVWCGAGTSTYVFIDPIGSYGYNKGTDGPIFWSGLDGAYNATQNTMKSRAATGINPPMGDGSIDSPHSTSLTLLVPIGNVTGGDSGVQWVEVFAQDSNHQKLTWGIYGAALTIMKDFVLSFPLYADASYFQINDGKWGTVGNGYVGIGLHTNTTNCYLKGNPTQNTGVICGMPSDYPNN</sequence>
<name>A0A8H6C734_9LECA</name>
<accession>A0A8H6C734</accession>
<keyword evidence="5" id="KW-1185">Reference proteome</keyword>
<protein>
    <recommendedName>
        <fullName evidence="6">Transcription factor domain-containing protein</fullName>
    </recommendedName>
</protein>
<dbReference type="EMBL" id="JACCJB010000023">
    <property type="protein sequence ID" value="KAF6218112.1"/>
    <property type="molecule type" value="Genomic_DNA"/>
</dbReference>
<dbReference type="Proteomes" id="UP000593566">
    <property type="component" value="Unassembled WGS sequence"/>
</dbReference>
<evidence type="ECO:0000256" key="2">
    <source>
        <dbReference type="ARBA" id="ARBA00023242"/>
    </source>
</evidence>
<feature type="compositionally biased region" description="Basic and acidic residues" evidence="3">
    <location>
        <begin position="55"/>
        <end position="72"/>
    </location>
</feature>
<dbReference type="RefSeq" id="XP_037147547.1">
    <property type="nucleotide sequence ID" value="XM_037296973.1"/>
</dbReference>
<proteinExistence type="predicted"/>
<dbReference type="Pfam" id="PF11951">
    <property type="entry name" value="Fungal_trans_2"/>
    <property type="match status" value="1"/>
</dbReference>
<evidence type="ECO:0000313" key="4">
    <source>
        <dbReference type="EMBL" id="KAF6218112.1"/>
    </source>
</evidence>
<keyword evidence="2" id="KW-0539">Nucleus</keyword>
<gene>
    <name evidence="4" type="ORF">HO133_006070</name>
</gene>
<reference evidence="4 5" key="1">
    <citation type="journal article" date="2020" name="Genomics">
        <title>Complete, high-quality genomes from long-read metagenomic sequencing of two wolf lichen thalli reveals enigmatic genome architecture.</title>
        <authorList>
            <person name="McKenzie S.K."/>
            <person name="Walston R.F."/>
            <person name="Allen J.L."/>
        </authorList>
    </citation>
    <scope>NUCLEOTIDE SEQUENCE [LARGE SCALE GENOMIC DNA]</scope>
    <source>
        <strain evidence="4">WasteWater1</strain>
    </source>
</reference>
<dbReference type="GO" id="GO:0000976">
    <property type="term" value="F:transcription cis-regulatory region binding"/>
    <property type="evidence" value="ECO:0007669"/>
    <property type="project" value="TreeGrafter"/>
</dbReference>
<comment type="caution">
    <text evidence="4">The sequence shown here is derived from an EMBL/GenBank/DDBJ whole genome shotgun (WGS) entry which is preliminary data.</text>
</comment>
<dbReference type="GO" id="GO:0003700">
    <property type="term" value="F:DNA-binding transcription factor activity"/>
    <property type="evidence" value="ECO:0007669"/>
    <property type="project" value="TreeGrafter"/>
</dbReference>
<dbReference type="PANTHER" id="PTHR37534:SF2">
    <property type="entry name" value="N-ACETYLTRANSFERASE DOMAIN-CONTAINING PROTEIN"/>
    <property type="match status" value="1"/>
</dbReference>
<feature type="region of interest" description="Disordered" evidence="3">
    <location>
        <begin position="51"/>
        <end position="74"/>
    </location>
</feature>
<dbReference type="AlphaFoldDB" id="A0A8H6C734"/>
<evidence type="ECO:0008006" key="6">
    <source>
        <dbReference type="Google" id="ProtNLM"/>
    </source>
</evidence>
<dbReference type="GeneID" id="59334475"/>
<evidence type="ECO:0000313" key="5">
    <source>
        <dbReference type="Proteomes" id="UP000593566"/>
    </source>
</evidence>